<gene>
    <name evidence="2" type="ORF">S12H4_42579</name>
</gene>
<organism evidence="2">
    <name type="scientific">marine sediment metagenome</name>
    <dbReference type="NCBI Taxonomy" id="412755"/>
    <lineage>
        <taxon>unclassified sequences</taxon>
        <taxon>metagenomes</taxon>
        <taxon>ecological metagenomes</taxon>
    </lineage>
</organism>
<protein>
    <submittedName>
        <fullName evidence="2">Uncharacterized protein</fullName>
    </submittedName>
</protein>
<feature type="coiled-coil region" evidence="1">
    <location>
        <begin position="24"/>
        <end position="72"/>
    </location>
</feature>
<proteinExistence type="predicted"/>
<dbReference type="AlphaFoldDB" id="X1UC66"/>
<sequence>MWCILLSGAIALPAHASDSPQADLNELRQRIKLITRTLNQDKAELNAVHEALARVETTMSELNRRIHEVQSSIVVKTGKINDSATKIVKLERDLLVHRGQLRNLIVASYVTGRAEFFKLLLNQEDPSVVGRNIAYYQFLSR</sequence>
<evidence type="ECO:0000256" key="1">
    <source>
        <dbReference type="SAM" id="Coils"/>
    </source>
</evidence>
<reference evidence="2" key="1">
    <citation type="journal article" date="2014" name="Front. Microbiol.">
        <title>High frequency of phylogenetically diverse reductive dehalogenase-homologous genes in deep subseafloor sedimentary metagenomes.</title>
        <authorList>
            <person name="Kawai M."/>
            <person name="Futagami T."/>
            <person name="Toyoda A."/>
            <person name="Takaki Y."/>
            <person name="Nishi S."/>
            <person name="Hori S."/>
            <person name="Arai W."/>
            <person name="Tsubouchi T."/>
            <person name="Morono Y."/>
            <person name="Uchiyama I."/>
            <person name="Ito T."/>
            <person name="Fujiyama A."/>
            <person name="Inagaki F."/>
            <person name="Takami H."/>
        </authorList>
    </citation>
    <scope>NUCLEOTIDE SEQUENCE</scope>
    <source>
        <strain evidence="2">Expedition CK06-06</strain>
    </source>
</reference>
<name>X1UC66_9ZZZZ</name>
<keyword evidence="1" id="KW-0175">Coiled coil</keyword>
<accession>X1UC66</accession>
<evidence type="ECO:0000313" key="2">
    <source>
        <dbReference type="EMBL" id="GAJ15084.1"/>
    </source>
</evidence>
<feature type="non-terminal residue" evidence="2">
    <location>
        <position position="141"/>
    </location>
</feature>
<comment type="caution">
    <text evidence="2">The sequence shown here is derived from an EMBL/GenBank/DDBJ whole genome shotgun (WGS) entry which is preliminary data.</text>
</comment>
<dbReference type="EMBL" id="BARW01026073">
    <property type="protein sequence ID" value="GAJ15084.1"/>
    <property type="molecule type" value="Genomic_DNA"/>
</dbReference>
<dbReference type="Gene3D" id="6.10.250.3150">
    <property type="match status" value="1"/>
</dbReference>